<evidence type="ECO:0000313" key="2">
    <source>
        <dbReference type="EMBL" id="KCZ81564.1"/>
    </source>
</evidence>
<reference evidence="2 3" key="2">
    <citation type="submission" date="2014-03" db="EMBL/GenBank/DDBJ databases">
        <title>The Genome Sequence of Anncaliia algerae insect isolate PRA339.</title>
        <authorList>
            <consortium name="The Broad Institute Genome Sequencing Platform"/>
            <consortium name="The Broad Institute Genome Sequencing Center for Infectious Disease"/>
            <person name="Cuomo C."/>
            <person name="Becnel J."/>
            <person name="Sanscrainte N."/>
            <person name="Walker B."/>
            <person name="Young S.K."/>
            <person name="Zeng Q."/>
            <person name="Gargeya S."/>
            <person name="Fitzgerald M."/>
            <person name="Haas B."/>
            <person name="Abouelleil A."/>
            <person name="Alvarado L."/>
            <person name="Arachchi H.M."/>
            <person name="Berlin A.M."/>
            <person name="Chapman S.B."/>
            <person name="Dewar J."/>
            <person name="Goldberg J."/>
            <person name="Griggs A."/>
            <person name="Gujja S."/>
            <person name="Hansen M."/>
            <person name="Howarth C."/>
            <person name="Imamovic A."/>
            <person name="Larimer J."/>
            <person name="McCowan C."/>
            <person name="Murphy C."/>
            <person name="Neiman D."/>
            <person name="Pearson M."/>
            <person name="Priest M."/>
            <person name="Roberts A."/>
            <person name="Saif S."/>
            <person name="Shea T."/>
            <person name="Sisk P."/>
            <person name="Sykes S."/>
            <person name="Wortman J."/>
            <person name="Nusbaum C."/>
            <person name="Birren B."/>
        </authorList>
    </citation>
    <scope>NUCLEOTIDE SEQUENCE [LARGE SCALE GENOMIC DNA]</scope>
    <source>
        <strain evidence="2 3">PRA339</strain>
    </source>
</reference>
<dbReference type="AlphaFoldDB" id="A0A059F3M0"/>
<accession>A0A059F3M0</accession>
<dbReference type="Proteomes" id="UP000030655">
    <property type="component" value="Unassembled WGS sequence"/>
</dbReference>
<dbReference type="OrthoDB" id="10277881at2759"/>
<name>A0A059F3M0_9MICR</name>
<feature type="signal peptide" evidence="1">
    <location>
        <begin position="1"/>
        <end position="21"/>
    </location>
</feature>
<sequence>MLFTLNISVSLLSFICNSCETGLNKPSSQDNPSKYYDDEIFAYDDEYIFDPVCRGLYFEKFNCGPCYKRKIPYYEDLGEFYHTYGFKKTLEDLLEKILKLRNTDEYKKIRMSFVEILINFFEEAVNRVLEHEFHIKLDEKIKAKTHKLIDEIVHSIDSQVATQISEKNIEKVSAKGASESDEMIQDERISKFLDDVRAFFNKKSRTRA</sequence>
<evidence type="ECO:0000313" key="3">
    <source>
        <dbReference type="Proteomes" id="UP000030655"/>
    </source>
</evidence>
<dbReference type="HOGENOM" id="CLU_1320582_0_0_1"/>
<evidence type="ECO:0000256" key="1">
    <source>
        <dbReference type="SAM" id="SignalP"/>
    </source>
</evidence>
<gene>
    <name evidence="2" type="ORF">H312_01017</name>
</gene>
<feature type="chain" id="PRO_5001571781" evidence="1">
    <location>
        <begin position="22"/>
        <end position="208"/>
    </location>
</feature>
<reference evidence="3" key="1">
    <citation type="submission" date="2013-02" db="EMBL/GenBank/DDBJ databases">
        <authorList>
            <consortium name="The Broad Institute Genome Sequencing Platform"/>
            <person name="Cuomo C."/>
            <person name="Becnel J."/>
            <person name="Sanscrainte N."/>
            <person name="Walker B."/>
            <person name="Young S.K."/>
            <person name="Zeng Q."/>
            <person name="Gargeya S."/>
            <person name="Fitzgerald M."/>
            <person name="Haas B."/>
            <person name="Abouelleil A."/>
            <person name="Alvarado L."/>
            <person name="Arachchi H.M."/>
            <person name="Berlin A.M."/>
            <person name="Chapman S.B."/>
            <person name="Dewar J."/>
            <person name="Goldberg J."/>
            <person name="Griggs A."/>
            <person name="Gujja S."/>
            <person name="Hansen M."/>
            <person name="Howarth C."/>
            <person name="Imamovic A."/>
            <person name="Larimer J."/>
            <person name="McCowan C."/>
            <person name="Murphy C."/>
            <person name="Neiman D."/>
            <person name="Pearson M."/>
            <person name="Priest M."/>
            <person name="Roberts A."/>
            <person name="Saif S."/>
            <person name="Shea T."/>
            <person name="Sisk P."/>
            <person name="Sykes S."/>
            <person name="Wortman J."/>
            <person name="Nusbaum C."/>
            <person name="Birren B."/>
        </authorList>
    </citation>
    <scope>NUCLEOTIDE SEQUENCE [LARGE SCALE GENOMIC DNA]</scope>
    <source>
        <strain evidence="3">PRA339</strain>
    </source>
</reference>
<proteinExistence type="predicted"/>
<protein>
    <submittedName>
        <fullName evidence="2">Uncharacterized protein</fullName>
    </submittedName>
</protein>
<organism evidence="2 3">
    <name type="scientific">Anncaliia algerae PRA339</name>
    <dbReference type="NCBI Taxonomy" id="1288291"/>
    <lineage>
        <taxon>Eukaryota</taxon>
        <taxon>Fungi</taxon>
        <taxon>Fungi incertae sedis</taxon>
        <taxon>Microsporidia</taxon>
        <taxon>Tubulinosematoidea</taxon>
        <taxon>Tubulinosematidae</taxon>
        <taxon>Anncaliia</taxon>
    </lineage>
</organism>
<dbReference type="EMBL" id="KK365140">
    <property type="protein sequence ID" value="KCZ81564.1"/>
    <property type="molecule type" value="Genomic_DNA"/>
</dbReference>
<keyword evidence="3" id="KW-1185">Reference proteome</keyword>
<dbReference type="VEuPathDB" id="MicrosporidiaDB:H312_01017"/>
<keyword evidence="1" id="KW-0732">Signal</keyword>